<evidence type="ECO:0000256" key="1">
    <source>
        <dbReference type="ARBA" id="ARBA00004651"/>
    </source>
</evidence>
<dbReference type="Proteomes" id="UP000823618">
    <property type="component" value="Unassembled WGS sequence"/>
</dbReference>
<keyword evidence="2" id="KW-0813">Transport</keyword>
<evidence type="ECO:0000259" key="7">
    <source>
        <dbReference type="PROSITE" id="PS50850"/>
    </source>
</evidence>
<evidence type="ECO:0000313" key="8">
    <source>
        <dbReference type="EMBL" id="MBO8462384.1"/>
    </source>
</evidence>
<gene>
    <name evidence="8" type="ORF">IAC13_00455</name>
</gene>
<dbReference type="GO" id="GO:0022857">
    <property type="term" value="F:transmembrane transporter activity"/>
    <property type="evidence" value="ECO:0007669"/>
    <property type="project" value="InterPro"/>
</dbReference>
<dbReference type="Pfam" id="PF07690">
    <property type="entry name" value="MFS_1"/>
    <property type="match status" value="1"/>
</dbReference>
<feature type="transmembrane region" description="Helical" evidence="6">
    <location>
        <begin position="279"/>
        <end position="299"/>
    </location>
</feature>
<keyword evidence="3 6" id="KW-0812">Transmembrane</keyword>
<dbReference type="InterPro" id="IPR011701">
    <property type="entry name" value="MFS"/>
</dbReference>
<keyword evidence="4 6" id="KW-1133">Transmembrane helix</keyword>
<protein>
    <submittedName>
        <fullName evidence="8">MFS transporter</fullName>
    </submittedName>
</protein>
<feature type="transmembrane region" description="Helical" evidence="6">
    <location>
        <begin position="7"/>
        <end position="23"/>
    </location>
</feature>
<proteinExistence type="predicted"/>
<feature type="domain" description="Major facilitator superfamily (MFS) profile" evidence="7">
    <location>
        <begin position="10"/>
        <end position="393"/>
    </location>
</feature>
<dbReference type="SUPFAM" id="SSF103473">
    <property type="entry name" value="MFS general substrate transporter"/>
    <property type="match status" value="1"/>
</dbReference>
<feature type="transmembrane region" description="Helical" evidence="6">
    <location>
        <begin position="251"/>
        <end position="270"/>
    </location>
</feature>
<dbReference type="EMBL" id="JADIML010000015">
    <property type="protein sequence ID" value="MBO8462384.1"/>
    <property type="molecule type" value="Genomic_DNA"/>
</dbReference>
<dbReference type="GO" id="GO:0005886">
    <property type="term" value="C:plasma membrane"/>
    <property type="evidence" value="ECO:0007669"/>
    <property type="project" value="UniProtKB-SubCell"/>
</dbReference>
<dbReference type="PANTHER" id="PTHR23505:SF79">
    <property type="entry name" value="PROTEIN SPINSTER"/>
    <property type="match status" value="1"/>
</dbReference>
<accession>A0A9D9HZF1</accession>
<dbReference type="InterPro" id="IPR036259">
    <property type="entry name" value="MFS_trans_sf"/>
</dbReference>
<dbReference type="InterPro" id="IPR044770">
    <property type="entry name" value="MFS_spinster-like"/>
</dbReference>
<keyword evidence="5 6" id="KW-0472">Membrane</keyword>
<evidence type="ECO:0000313" key="9">
    <source>
        <dbReference type="Proteomes" id="UP000823618"/>
    </source>
</evidence>
<evidence type="ECO:0000256" key="3">
    <source>
        <dbReference type="ARBA" id="ARBA00022692"/>
    </source>
</evidence>
<feature type="transmembrane region" description="Helical" evidence="6">
    <location>
        <begin position="76"/>
        <end position="103"/>
    </location>
</feature>
<feature type="transmembrane region" description="Helical" evidence="6">
    <location>
        <begin position="340"/>
        <end position="361"/>
    </location>
</feature>
<feature type="transmembrane region" description="Helical" evidence="6">
    <location>
        <begin position="305"/>
        <end position="328"/>
    </location>
</feature>
<organism evidence="8 9">
    <name type="scientific">Candidatus Scybalomonas excrementavium</name>
    <dbReference type="NCBI Taxonomy" id="2840943"/>
    <lineage>
        <taxon>Bacteria</taxon>
        <taxon>Bacillati</taxon>
        <taxon>Bacillota</taxon>
        <taxon>Clostridia</taxon>
        <taxon>Lachnospirales</taxon>
        <taxon>Lachnospiraceae</taxon>
        <taxon>Lachnospiraceae incertae sedis</taxon>
        <taxon>Candidatus Scybalomonas</taxon>
    </lineage>
</organism>
<feature type="transmembrane region" description="Helical" evidence="6">
    <location>
        <begin position="164"/>
        <end position="183"/>
    </location>
</feature>
<evidence type="ECO:0000256" key="4">
    <source>
        <dbReference type="ARBA" id="ARBA00022989"/>
    </source>
</evidence>
<evidence type="ECO:0000256" key="2">
    <source>
        <dbReference type="ARBA" id="ARBA00022448"/>
    </source>
</evidence>
<dbReference type="PANTHER" id="PTHR23505">
    <property type="entry name" value="SPINSTER"/>
    <property type="match status" value="1"/>
</dbReference>
<feature type="transmembrane region" description="Helical" evidence="6">
    <location>
        <begin position="212"/>
        <end position="231"/>
    </location>
</feature>
<dbReference type="PROSITE" id="PS50850">
    <property type="entry name" value="MFS"/>
    <property type="match status" value="1"/>
</dbReference>
<dbReference type="Gene3D" id="1.20.1250.20">
    <property type="entry name" value="MFS general substrate transporter like domains"/>
    <property type="match status" value="2"/>
</dbReference>
<feature type="transmembrane region" description="Helical" evidence="6">
    <location>
        <begin position="51"/>
        <end position="69"/>
    </location>
</feature>
<sequence length="394" mass="43128">MKFTKNQWIVFIVVFFIGIFANLDKSMIGFTADNLISTYGFTKEQMGNLSSVFYISFILVTIPGGWLVDRFGYKKFVIVSLTILMVFSFLFGNVSSLFAILFLRFMVGFGQAGYTNGAPKIISDNYASDQCAKVQSFVVATAGIGGILASTVGAKMIRSNWHHAYYFLSAGYLIALLAVIFLLKEKKVEKVQTQEVAEKIGFFDAWKNKNTILLAISVLFSNLVGVAMLFWLPNVLRVNFGFNDSNVLSEIMVGFYVVMTIAMASGGPIITKFFKGKELTFIFGASVLTAICVVVFIMAPAYEVAIIALYVANFLMMIAFSGLLAVPYQLVPRKMIGSSFAVLNIGAFIGGIISPQLVSALAKEDSYLYSFIGLAVCMVISGVAALLVKKPQEN</sequence>
<feature type="transmembrane region" description="Helical" evidence="6">
    <location>
        <begin position="367"/>
        <end position="388"/>
    </location>
</feature>
<name>A0A9D9HZF1_9FIRM</name>
<reference evidence="8" key="1">
    <citation type="submission" date="2020-10" db="EMBL/GenBank/DDBJ databases">
        <authorList>
            <person name="Gilroy R."/>
        </authorList>
    </citation>
    <scope>NUCLEOTIDE SEQUENCE</scope>
    <source>
        <strain evidence="8">E3-2379</strain>
    </source>
</reference>
<comment type="subcellular location">
    <subcellularLocation>
        <location evidence="1">Cell membrane</location>
        <topology evidence="1">Multi-pass membrane protein</topology>
    </subcellularLocation>
</comment>
<comment type="caution">
    <text evidence="8">The sequence shown here is derived from an EMBL/GenBank/DDBJ whole genome shotgun (WGS) entry which is preliminary data.</text>
</comment>
<dbReference type="AlphaFoldDB" id="A0A9D9HZF1"/>
<evidence type="ECO:0000256" key="6">
    <source>
        <dbReference type="SAM" id="Phobius"/>
    </source>
</evidence>
<dbReference type="InterPro" id="IPR020846">
    <property type="entry name" value="MFS_dom"/>
</dbReference>
<reference evidence="8" key="2">
    <citation type="journal article" date="2021" name="PeerJ">
        <title>Extensive microbial diversity within the chicken gut microbiome revealed by metagenomics and culture.</title>
        <authorList>
            <person name="Gilroy R."/>
            <person name="Ravi A."/>
            <person name="Getino M."/>
            <person name="Pursley I."/>
            <person name="Horton D.L."/>
            <person name="Alikhan N.F."/>
            <person name="Baker D."/>
            <person name="Gharbi K."/>
            <person name="Hall N."/>
            <person name="Watson M."/>
            <person name="Adriaenssens E.M."/>
            <person name="Foster-Nyarko E."/>
            <person name="Jarju S."/>
            <person name="Secka A."/>
            <person name="Antonio M."/>
            <person name="Oren A."/>
            <person name="Chaudhuri R.R."/>
            <person name="La Ragione R."/>
            <person name="Hildebrand F."/>
            <person name="Pallen M.J."/>
        </authorList>
    </citation>
    <scope>NUCLEOTIDE SEQUENCE</scope>
    <source>
        <strain evidence="8">E3-2379</strain>
    </source>
</reference>
<evidence type="ECO:0000256" key="5">
    <source>
        <dbReference type="ARBA" id="ARBA00023136"/>
    </source>
</evidence>